<feature type="chain" id="PRO_5021290610" evidence="12">
    <location>
        <begin position="22"/>
        <end position="1146"/>
    </location>
</feature>
<evidence type="ECO:0000256" key="1">
    <source>
        <dbReference type="ARBA" id="ARBA00004571"/>
    </source>
</evidence>
<comment type="similarity">
    <text evidence="10 11">Belongs to the TonB-dependent receptor family.</text>
</comment>
<dbReference type="AlphaFoldDB" id="A0A4Y8SJ47"/>
<dbReference type="InterPro" id="IPR023996">
    <property type="entry name" value="TonB-dep_OMP_SusC/RagA"/>
</dbReference>
<dbReference type="InterPro" id="IPR012910">
    <property type="entry name" value="Plug_dom"/>
</dbReference>
<evidence type="ECO:0000259" key="13">
    <source>
        <dbReference type="SMART" id="SM00965"/>
    </source>
</evidence>
<keyword evidence="2 10" id="KW-0813">Transport</keyword>
<comment type="caution">
    <text evidence="14">The sequence shown here is derived from an EMBL/GenBank/DDBJ whole genome shotgun (WGS) entry which is preliminary data.</text>
</comment>
<dbReference type="InterPro" id="IPR008969">
    <property type="entry name" value="CarboxyPept-like_regulatory"/>
</dbReference>
<dbReference type="Gene3D" id="2.40.170.20">
    <property type="entry name" value="TonB-dependent receptor, beta-barrel domain"/>
    <property type="match status" value="1"/>
</dbReference>
<dbReference type="NCBIfam" id="TIGR04057">
    <property type="entry name" value="SusC_RagA_signa"/>
    <property type="match status" value="1"/>
</dbReference>
<evidence type="ECO:0000256" key="9">
    <source>
        <dbReference type="ARBA" id="ARBA00023237"/>
    </source>
</evidence>
<dbReference type="OrthoDB" id="9768177at2"/>
<name>A0A4Y8SJ47_9SPHI</name>
<dbReference type="Pfam" id="PF00593">
    <property type="entry name" value="TonB_dep_Rec_b-barrel"/>
    <property type="match status" value="1"/>
</dbReference>
<dbReference type="InterPro" id="IPR023997">
    <property type="entry name" value="TonB-dep_OMP_SusC/RagA_CS"/>
</dbReference>
<dbReference type="SMART" id="SM00965">
    <property type="entry name" value="STN"/>
    <property type="match status" value="1"/>
</dbReference>
<evidence type="ECO:0000256" key="2">
    <source>
        <dbReference type="ARBA" id="ARBA00022448"/>
    </source>
</evidence>
<dbReference type="NCBIfam" id="TIGR04056">
    <property type="entry name" value="OMP_RagA_SusC"/>
    <property type="match status" value="1"/>
</dbReference>
<keyword evidence="3 10" id="KW-1134">Transmembrane beta strand</keyword>
<dbReference type="InterPro" id="IPR036942">
    <property type="entry name" value="Beta-barrel_TonB_sf"/>
</dbReference>
<evidence type="ECO:0000256" key="12">
    <source>
        <dbReference type="SAM" id="SignalP"/>
    </source>
</evidence>
<accession>A0A4Y8SJ47</accession>
<reference evidence="14 15" key="1">
    <citation type="journal article" date="2017" name="Int. J. Syst. Evol. Microbiol.">
        <title>Mucilaginibacterpsychrotolerans sp. nov., isolated from peatlands.</title>
        <authorList>
            <person name="Deng Y."/>
            <person name="Shen L."/>
            <person name="Xu B."/>
            <person name="Liu Y."/>
            <person name="Gu Z."/>
            <person name="Liu H."/>
            <person name="Zhou Y."/>
        </authorList>
    </citation>
    <scope>NUCLEOTIDE SEQUENCE [LARGE SCALE GENOMIC DNA]</scope>
    <source>
        <strain evidence="14 15">NH7-4</strain>
    </source>
</reference>
<dbReference type="EMBL" id="SOZE01000005">
    <property type="protein sequence ID" value="TFF38908.1"/>
    <property type="molecule type" value="Genomic_DNA"/>
</dbReference>
<proteinExistence type="inferred from homology"/>
<dbReference type="RefSeq" id="WP_133228071.1">
    <property type="nucleotide sequence ID" value="NZ_SOZE01000005.1"/>
</dbReference>
<dbReference type="PROSITE" id="PS52016">
    <property type="entry name" value="TONB_DEPENDENT_REC_3"/>
    <property type="match status" value="1"/>
</dbReference>
<keyword evidence="15" id="KW-1185">Reference proteome</keyword>
<keyword evidence="5 10" id="KW-0812">Transmembrane</keyword>
<evidence type="ECO:0000256" key="3">
    <source>
        <dbReference type="ARBA" id="ARBA00022452"/>
    </source>
</evidence>
<feature type="signal peptide" evidence="12">
    <location>
        <begin position="1"/>
        <end position="21"/>
    </location>
</feature>
<keyword evidence="12" id="KW-0732">Signal</keyword>
<evidence type="ECO:0000256" key="7">
    <source>
        <dbReference type="ARBA" id="ARBA00023077"/>
    </source>
</evidence>
<dbReference type="InterPro" id="IPR011662">
    <property type="entry name" value="Secretin/TonB_short_N"/>
</dbReference>
<keyword evidence="7 11" id="KW-0798">TonB box</keyword>
<keyword evidence="6" id="KW-0408">Iron</keyword>
<dbReference type="Proteomes" id="UP000297540">
    <property type="component" value="Unassembled WGS sequence"/>
</dbReference>
<dbReference type="InterPro" id="IPR039426">
    <property type="entry name" value="TonB-dep_rcpt-like"/>
</dbReference>
<comment type="subcellular location">
    <subcellularLocation>
        <location evidence="1 10">Cell outer membrane</location>
        <topology evidence="1 10">Multi-pass membrane protein</topology>
    </subcellularLocation>
</comment>
<dbReference type="Pfam" id="PF07660">
    <property type="entry name" value="STN"/>
    <property type="match status" value="1"/>
</dbReference>
<dbReference type="GO" id="GO:0006826">
    <property type="term" value="P:iron ion transport"/>
    <property type="evidence" value="ECO:0007669"/>
    <property type="project" value="UniProtKB-KW"/>
</dbReference>
<keyword evidence="9 10" id="KW-0998">Cell outer membrane</keyword>
<keyword evidence="4" id="KW-0410">Iron transport</keyword>
<evidence type="ECO:0000313" key="14">
    <source>
        <dbReference type="EMBL" id="TFF38908.1"/>
    </source>
</evidence>
<keyword evidence="4" id="KW-0406">Ion transport</keyword>
<keyword evidence="8 10" id="KW-0472">Membrane</keyword>
<dbReference type="InterPro" id="IPR037066">
    <property type="entry name" value="Plug_dom_sf"/>
</dbReference>
<evidence type="ECO:0000256" key="6">
    <source>
        <dbReference type="ARBA" id="ARBA00023004"/>
    </source>
</evidence>
<dbReference type="SUPFAM" id="SSF49464">
    <property type="entry name" value="Carboxypeptidase regulatory domain-like"/>
    <property type="match status" value="1"/>
</dbReference>
<dbReference type="GO" id="GO:0009279">
    <property type="term" value="C:cell outer membrane"/>
    <property type="evidence" value="ECO:0007669"/>
    <property type="project" value="UniProtKB-SubCell"/>
</dbReference>
<sequence>MKLKFILTVFLNITAIATVCAQSKITLNLKSMDFKKTLSAIEKQSSYHFVYSERKIPADKKVTINVQNQEVVKVLDQILAGSGFTYNELPNNLIVILPLGEQMNTGNVTGRVINENNQPLPGATIQIKKTSFATLTDADGYFAVDAPDNAVLLITYIGYAPQEVTVDGATNLDVKMAPLDKALVEVVVTALGFKREERKLGYAITQVNGIETAETREATFINSLAGKVAGLTVQSPPNGPGGSSRVILRGYSSFSGSNQPLYVVDGVPINSNTKENTDEPLKVFGGGDPGDGLSSINPDDIESISVLKGASAAALYGGSAQAGVILISTKKGLKSPGVGISFNSNTTIERMVPYGDLQYEYGRGNNGRLYTAADNIPNSSYLTGQSWGERFAGQMALGADGKIEPYVPQFASTRFDKFFRTGFATTNTVAFTKTTDDNSFRASLSQTSNNTPMPGSRYERYNGVFRFVQDFGTKLHTDFKADLSRTLRFNIPLLRGDDRGSFVKYFIRSDNVTDIAFLNQKDDAGNYLYTYTNPYLQLQKVVNNQTQNRVLSSANISYDITDKLHANLISGIDYVVTEGLLVNLTNNKNGNGELNNSTIYQQRSDVRGLLSYDDAFGNFSLNAITGFEFQKSTYRSLTLTGTGLADPNSTALSNVTLGQPVQVSTPRSKTNSVFAATQFGYKNYLFLEVTGRNDWYSALSSKRAGFINYIFYPSANLSYIFTDALKIKPGILSYGKLRLAIGQTGSNPNPNQTDLSFKFTPTVNNIPGQEVSNVSLPPSSLKPETTNETELGTELRFFRDRLFIDFAWYNKVSRNFLLPISLPAATGFNSSYQNAGSMTNKGIELLVNGIPLKTSDFSWELGINYAKNKNRVTALNDASAVNGVAFYYNIKAKVGYPLGSIFGTPLRRDANGQLLYKAISTDGTGVNNAVVIDKGALTYDPSGNPLRQSNGSLAVNNETYLGTANPDWSGAITNTFRYKNFRLSILIDGQFGGQVYEDGARWASFFGNSKWTLQGRDGKYIPQGMVNTGTDAAPNYIKNTLPYNPYQQYNAAGTLAYYADEMSVFSRTFIKFRQVALSYTLPKGFLAHTPVKTATFSLIARNLFYIRKDLPIFDPEASDSIGNGFGYDTGGLPISRTFGFNLNVNF</sequence>
<evidence type="ECO:0000256" key="4">
    <source>
        <dbReference type="ARBA" id="ARBA00022496"/>
    </source>
</evidence>
<evidence type="ECO:0000256" key="11">
    <source>
        <dbReference type="RuleBase" id="RU003357"/>
    </source>
</evidence>
<feature type="domain" description="Secretin/TonB short N-terminal" evidence="13">
    <location>
        <begin position="47"/>
        <end position="99"/>
    </location>
</feature>
<organism evidence="14 15">
    <name type="scientific">Mucilaginibacter psychrotolerans</name>
    <dbReference type="NCBI Taxonomy" id="1524096"/>
    <lineage>
        <taxon>Bacteria</taxon>
        <taxon>Pseudomonadati</taxon>
        <taxon>Bacteroidota</taxon>
        <taxon>Sphingobacteriia</taxon>
        <taxon>Sphingobacteriales</taxon>
        <taxon>Sphingobacteriaceae</taxon>
        <taxon>Mucilaginibacter</taxon>
    </lineage>
</organism>
<dbReference type="Pfam" id="PF13715">
    <property type="entry name" value="CarbopepD_reg_2"/>
    <property type="match status" value="1"/>
</dbReference>
<dbReference type="Pfam" id="PF07715">
    <property type="entry name" value="Plug"/>
    <property type="match status" value="1"/>
</dbReference>
<protein>
    <submittedName>
        <fullName evidence="14">SusC/RagA family TonB-linked outer membrane protein</fullName>
    </submittedName>
</protein>
<evidence type="ECO:0000256" key="5">
    <source>
        <dbReference type="ARBA" id="ARBA00022692"/>
    </source>
</evidence>
<gene>
    <name evidence="14" type="ORF">E2R66_07870</name>
</gene>
<evidence type="ECO:0000313" key="15">
    <source>
        <dbReference type="Proteomes" id="UP000297540"/>
    </source>
</evidence>
<evidence type="ECO:0000256" key="8">
    <source>
        <dbReference type="ARBA" id="ARBA00023136"/>
    </source>
</evidence>
<dbReference type="Gene3D" id="2.170.130.10">
    <property type="entry name" value="TonB-dependent receptor, plug domain"/>
    <property type="match status" value="1"/>
</dbReference>
<evidence type="ECO:0000256" key="10">
    <source>
        <dbReference type="PROSITE-ProRule" id="PRU01360"/>
    </source>
</evidence>
<dbReference type="InterPro" id="IPR000531">
    <property type="entry name" value="Beta-barrel_TonB"/>
</dbReference>
<dbReference type="SUPFAM" id="SSF56935">
    <property type="entry name" value="Porins"/>
    <property type="match status" value="1"/>
</dbReference>
<dbReference type="Gene3D" id="2.60.40.1120">
    <property type="entry name" value="Carboxypeptidase-like, regulatory domain"/>
    <property type="match status" value="1"/>
</dbReference>